<dbReference type="PROSITE" id="PS51099">
    <property type="entry name" value="PTS_EIIB_TYPE_2"/>
    <property type="match status" value="1"/>
</dbReference>
<name>F5RNX0_9FIRM</name>
<evidence type="ECO:0000256" key="1">
    <source>
        <dbReference type="ARBA" id="ARBA00022679"/>
    </source>
</evidence>
<keyword evidence="4" id="KW-1185">Reference proteome</keyword>
<evidence type="ECO:0000259" key="2">
    <source>
        <dbReference type="PROSITE" id="PS51099"/>
    </source>
</evidence>
<evidence type="ECO:0000313" key="3">
    <source>
        <dbReference type="EMBL" id="EGK58360.1"/>
    </source>
</evidence>
<dbReference type="EMBL" id="AFHQ01000047">
    <property type="protein sequence ID" value="EGK58360.1"/>
    <property type="molecule type" value="Genomic_DNA"/>
</dbReference>
<protein>
    <submittedName>
        <fullName evidence="3">PTS system galactitol-specific enzyme IIB component</fullName>
        <ecNumber evidence="3">2.7.1.69</ecNumber>
    </submittedName>
</protein>
<dbReference type="EC" id="2.7.1.69" evidence="3"/>
<accession>F5RNX0</accession>
<comment type="caution">
    <text evidence="3">The sequence shown here is derived from an EMBL/GenBank/DDBJ whole genome shotgun (WGS) entry which is preliminary data.</text>
</comment>
<evidence type="ECO:0000313" key="4">
    <source>
        <dbReference type="Proteomes" id="UP000004067"/>
    </source>
</evidence>
<organism evidence="3 4">
    <name type="scientific">Centipeda periodontii DSM 2778</name>
    <dbReference type="NCBI Taxonomy" id="888060"/>
    <lineage>
        <taxon>Bacteria</taxon>
        <taxon>Bacillati</taxon>
        <taxon>Bacillota</taxon>
        <taxon>Negativicutes</taxon>
        <taxon>Selenomonadales</taxon>
        <taxon>Selenomonadaceae</taxon>
        <taxon>Centipeda</taxon>
    </lineage>
</organism>
<dbReference type="GO" id="GO:0008982">
    <property type="term" value="F:protein-N(PI)-phosphohistidine-sugar phosphotransferase activity"/>
    <property type="evidence" value="ECO:0007669"/>
    <property type="project" value="InterPro"/>
</dbReference>
<dbReference type="Proteomes" id="UP000004067">
    <property type="component" value="Unassembled WGS sequence"/>
</dbReference>
<dbReference type="InterPro" id="IPR003501">
    <property type="entry name" value="PTS_EIIB_2/3"/>
</dbReference>
<keyword evidence="1 3" id="KW-0808">Transferase</keyword>
<dbReference type="InterPro" id="IPR036095">
    <property type="entry name" value="PTS_EIIB-like_sf"/>
</dbReference>
<sequence length="106" mass="11458">MWMWIGCVERSSIMKKIFVACGSGVATSQTVASKIGNMIEDEGLDASVEAVDIKSLESIIDQCDIYVSIVSSDAENYGKPTVSGIPFLTGVGLDETWEQLKSYIEA</sequence>
<dbReference type="eggNOG" id="COG3414">
    <property type="taxonomic scope" value="Bacteria"/>
</dbReference>
<dbReference type="HOGENOM" id="CLU_159248_3_3_9"/>
<dbReference type="STRING" id="888060.HMPREF9081_1956"/>
<reference evidence="3 4" key="1">
    <citation type="submission" date="2011-04" db="EMBL/GenBank/DDBJ databases">
        <authorList>
            <person name="Muzny D."/>
            <person name="Qin X."/>
            <person name="Deng J."/>
            <person name="Jiang H."/>
            <person name="Liu Y."/>
            <person name="Qu J."/>
            <person name="Song X.-Z."/>
            <person name="Zhang L."/>
            <person name="Thornton R."/>
            <person name="Coyle M."/>
            <person name="Francisco L."/>
            <person name="Jackson L."/>
            <person name="Javaid M."/>
            <person name="Korchina V."/>
            <person name="Kovar C."/>
            <person name="Mata R."/>
            <person name="Mathew T."/>
            <person name="Ngo R."/>
            <person name="Nguyen L."/>
            <person name="Nguyen N."/>
            <person name="Okwuonu G."/>
            <person name="Ongeri F."/>
            <person name="Pham C."/>
            <person name="Simmons D."/>
            <person name="Wilczek-Boney K."/>
            <person name="Hale W."/>
            <person name="Jakkamsetti A."/>
            <person name="Pham P."/>
            <person name="Ruth R."/>
            <person name="San Lucas F."/>
            <person name="Warren J."/>
            <person name="Zhang J."/>
            <person name="Zhao Z."/>
            <person name="Zhou C."/>
            <person name="Zhu D."/>
            <person name="Lee S."/>
            <person name="Bess C."/>
            <person name="Blankenburg K."/>
            <person name="Forbes L."/>
            <person name="Fu Q."/>
            <person name="Gubbala S."/>
            <person name="Hirani K."/>
            <person name="Jayaseelan J.C."/>
            <person name="Lara F."/>
            <person name="Munidasa M."/>
            <person name="Palculict T."/>
            <person name="Patil S."/>
            <person name="Pu L.-L."/>
            <person name="Saada N."/>
            <person name="Tang L."/>
            <person name="Weissenberger G."/>
            <person name="Zhu Y."/>
            <person name="Hemphill L."/>
            <person name="Shang Y."/>
            <person name="Youmans B."/>
            <person name="Ayvaz T."/>
            <person name="Ross M."/>
            <person name="Santibanez J."/>
            <person name="Aqrawi P."/>
            <person name="Gross S."/>
            <person name="Joshi V."/>
            <person name="Fowler G."/>
            <person name="Nazareth L."/>
            <person name="Reid J."/>
            <person name="Worley K."/>
            <person name="Petrosino J."/>
            <person name="Highlander S."/>
            <person name="Gibbs R."/>
        </authorList>
    </citation>
    <scope>NUCLEOTIDE SEQUENCE [LARGE SCALE GENOMIC DNA]</scope>
    <source>
        <strain evidence="3 4">DSM 2778</strain>
    </source>
</reference>
<dbReference type="GO" id="GO:0009401">
    <property type="term" value="P:phosphoenolpyruvate-dependent sugar phosphotransferase system"/>
    <property type="evidence" value="ECO:0007669"/>
    <property type="project" value="InterPro"/>
</dbReference>
<dbReference type="Pfam" id="PF02302">
    <property type="entry name" value="PTS_IIB"/>
    <property type="match status" value="1"/>
</dbReference>
<proteinExistence type="predicted"/>
<gene>
    <name evidence="3" type="primary">sgcB</name>
    <name evidence="3" type="ORF">HMPREF9081_1956</name>
</gene>
<dbReference type="CDD" id="cd05566">
    <property type="entry name" value="PTS_IIB_galactitol"/>
    <property type="match status" value="1"/>
</dbReference>
<dbReference type="AlphaFoldDB" id="F5RNX0"/>
<dbReference type="SUPFAM" id="SSF52794">
    <property type="entry name" value="PTS system IIB component-like"/>
    <property type="match status" value="1"/>
</dbReference>
<dbReference type="InterPro" id="IPR013011">
    <property type="entry name" value="PTS_EIIB_2"/>
</dbReference>
<dbReference type="Gene3D" id="3.40.50.2300">
    <property type="match status" value="1"/>
</dbReference>
<feature type="domain" description="PTS EIIB type-2" evidence="2">
    <location>
        <begin position="15"/>
        <end position="106"/>
    </location>
</feature>